<dbReference type="EMBL" id="CP003390">
    <property type="protein sequence ID" value="AFI85272.1"/>
    <property type="molecule type" value="Genomic_DNA"/>
</dbReference>
<dbReference type="HOGENOM" id="CLU_3185700_0_0_6"/>
<dbReference type="Proteomes" id="UP000009144">
    <property type="component" value="Chromosome"/>
</dbReference>
<dbReference type="PATRIC" id="fig|754476.3.peg.2434"/>
<dbReference type="AlphaFoldDB" id="I1XLK3"/>
<dbReference type="RefSeq" id="WP_014707636.1">
    <property type="nucleotide sequence ID" value="NZ_CP021973.1"/>
</dbReference>
<evidence type="ECO:0000313" key="2">
    <source>
        <dbReference type="Proteomes" id="UP000009144"/>
    </source>
</evidence>
<organism evidence="1 2">
    <name type="scientific">Methylophaga nitratireducenticrescens</name>
    <dbReference type="NCBI Taxonomy" id="754476"/>
    <lineage>
        <taxon>Bacteria</taxon>
        <taxon>Pseudomonadati</taxon>
        <taxon>Pseudomonadota</taxon>
        <taxon>Gammaproteobacteria</taxon>
        <taxon>Thiotrichales</taxon>
        <taxon>Piscirickettsiaceae</taxon>
        <taxon>Methylophaga</taxon>
    </lineage>
</organism>
<sequence>MTQTDHATSVRVDKSNLSAGGMQLRVETINQRQLNAGDIRFRIHDF</sequence>
<gene>
    <name evidence="1" type="ordered locus">Q7A_2472</name>
</gene>
<name>I1XLK3_METNJ</name>
<protein>
    <submittedName>
        <fullName evidence="1">Uncharacterized protein</fullName>
    </submittedName>
</protein>
<proteinExistence type="predicted"/>
<reference evidence="1 2" key="1">
    <citation type="journal article" date="2012" name="J. Bacteriol.">
        <title>Complete genome sequences of Methylophaga sp. strain JAM1 and Methylophaga sp. strain JAM7.</title>
        <authorList>
            <person name="Villeneuve C."/>
            <person name="Martineau C."/>
            <person name="Mauffrey F."/>
            <person name="Villemur R."/>
        </authorList>
    </citation>
    <scope>NUCLEOTIDE SEQUENCE [LARGE SCALE GENOMIC DNA]</scope>
    <source>
        <strain evidence="1 2">JAM1</strain>
    </source>
</reference>
<evidence type="ECO:0000313" key="1">
    <source>
        <dbReference type="EMBL" id="AFI85272.1"/>
    </source>
</evidence>
<reference evidence="1 2" key="2">
    <citation type="journal article" date="2013" name="Int. J. Syst. Evol. Microbiol.">
        <title>Methylophaga nitratireducenticrescens sp. nov. and Methylophaga frappieri sp. nov., isolated from the biofilm of the methanol-fed denitrification system treating the seawater at the Montreal Biodome.</title>
        <authorList>
            <person name="Villeneuve C."/>
            <person name="Martineau C."/>
            <person name="Mauffrey F."/>
            <person name="Villemur R."/>
        </authorList>
    </citation>
    <scope>NUCLEOTIDE SEQUENCE [LARGE SCALE GENOMIC DNA]</scope>
    <source>
        <strain evidence="1 2">JAM1</strain>
    </source>
</reference>
<keyword evidence="2" id="KW-1185">Reference proteome</keyword>
<accession>I1XLK3</accession>